<dbReference type="CDD" id="cd09726">
    <property type="entry name" value="RAMP_I_III"/>
    <property type="match status" value="1"/>
</dbReference>
<name>A0A918AB15_9ACTN</name>
<dbReference type="PANTHER" id="PTHR35579:SF6">
    <property type="entry name" value="DUF324 DOMAIN-CONTAINING PROTEIN"/>
    <property type="match status" value="1"/>
</dbReference>
<evidence type="ECO:0000256" key="2">
    <source>
        <dbReference type="ARBA" id="ARBA00093789"/>
    </source>
</evidence>
<evidence type="ECO:0000313" key="4">
    <source>
        <dbReference type="EMBL" id="GGP14095.1"/>
    </source>
</evidence>
<evidence type="ECO:0000313" key="5">
    <source>
        <dbReference type="Proteomes" id="UP000660745"/>
    </source>
</evidence>
<organism evidence="4 5">
    <name type="scientific">Nonomuraea glycinis</name>
    <dbReference type="NCBI Taxonomy" id="2047744"/>
    <lineage>
        <taxon>Bacteria</taxon>
        <taxon>Bacillati</taxon>
        <taxon>Actinomycetota</taxon>
        <taxon>Actinomycetes</taxon>
        <taxon>Streptosporangiales</taxon>
        <taxon>Streptosporangiaceae</taxon>
        <taxon>Nonomuraea</taxon>
    </lineage>
</organism>
<sequence>MNLRLRLRGWLQVRTPLHVGGIALDPAEALPVALDGRDRPYVPGTSLAGALRAWMRGVDTSPEALGDLWGFVPDGKSDAGQASRVVVHDALITTSTTLGADGTPVDLIDPLSLPSREGVGIDRSTGAAATEFLYSRTVIPAGSYLRLELDVESTTGQIERDRARLRELRAALATGRISLGASTSGGLGVVRLLNETINEQDFTTLQGLLAVLRGELSETDLASAGDADLPERRDSLTVEISWKPLAPVMVRASGDAPVIGTLPLSSRCEGGSYVLNLPGRSIKGALRSHAEFIERTARGVCAPGRPSESTSARAHSDNFRAQLDQLPAIKALFGTANRRSADDDFAWGNGALTAHECVTTTRIPADVWETLTDGLKAGDQESLPSDERERLAKAGMDQADHVAIDRWTGGAADERLYSVLEPHGVEWEPLRLSVDLTRLGDYRDTCVALLLLILRDLNGGRIPLGGMVTRGFGDITVESILLTGYEWPGGTTLEGVLEDEYLELLDQEWQLYLKRVKV</sequence>
<reference evidence="4" key="1">
    <citation type="journal article" date="2014" name="Int. J. Syst. Evol. Microbiol.">
        <title>Complete genome sequence of Corynebacterium casei LMG S-19264T (=DSM 44701T), isolated from a smear-ripened cheese.</title>
        <authorList>
            <consortium name="US DOE Joint Genome Institute (JGI-PGF)"/>
            <person name="Walter F."/>
            <person name="Albersmeier A."/>
            <person name="Kalinowski J."/>
            <person name="Ruckert C."/>
        </authorList>
    </citation>
    <scope>NUCLEOTIDE SEQUENCE</scope>
    <source>
        <strain evidence="4">CGMCC 4.7430</strain>
    </source>
</reference>
<dbReference type="PANTHER" id="PTHR35579">
    <property type="entry name" value="CRISPR SYSTEM CMS ENDORIBONUCLEASE CSM3"/>
    <property type="match status" value="1"/>
</dbReference>
<feature type="domain" description="CRISPR type III-associated protein" evidence="3">
    <location>
        <begin position="11"/>
        <end position="190"/>
    </location>
</feature>
<dbReference type="AlphaFoldDB" id="A0A918AB15"/>
<dbReference type="Proteomes" id="UP000660745">
    <property type="component" value="Unassembled WGS sequence"/>
</dbReference>
<dbReference type="GO" id="GO:0051607">
    <property type="term" value="P:defense response to virus"/>
    <property type="evidence" value="ECO:0007669"/>
    <property type="project" value="UniProtKB-KW"/>
</dbReference>
<comment type="subunit">
    <text evidence="2">Part of the Csm effector complex that includes Cas10, Csm2, Csm3, Csm4 and Csm5.</text>
</comment>
<dbReference type="InterPro" id="IPR005537">
    <property type="entry name" value="RAMP_III_fam"/>
</dbReference>
<accession>A0A918AB15</accession>
<evidence type="ECO:0000256" key="1">
    <source>
        <dbReference type="ARBA" id="ARBA00023118"/>
    </source>
</evidence>
<gene>
    <name evidence="4" type="ORF">GCM10012278_68510</name>
</gene>
<reference evidence="4" key="2">
    <citation type="submission" date="2020-09" db="EMBL/GenBank/DDBJ databases">
        <authorList>
            <person name="Sun Q."/>
            <person name="Zhou Y."/>
        </authorList>
    </citation>
    <scope>NUCLEOTIDE SEQUENCE</scope>
    <source>
        <strain evidence="4">CGMCC 4.7430</strain>
    </source>
</reference>
<keyword evidence="1" id="KW-0051">Antiviral defense</keyword>
<proteinExistence type="predicted"/>
<protein>
    <recommendedName>
        <fullName evidence="3">CRISPR type III-associated protein domain-containing protein</fullName>
    </recommendedName>
</protein>
<evidence type="ECO:0000259" key="3">
    <source>
        <dbReference type="Pfam" id="PF03787"/>
    </source>
</evidence>
<keyword evidence="5" id="KW-1185">Reference proteome</keyword>
<dbReference type="EMBL" id="BMNK01000015">
    <property type="protein sequence ID" value="GGP14095.1"/>
    <property type="molecule type" value="Genomic_DNA"/>
</dbReference>
<dbReference type="Pfam" id="PF03787">
    <property type="entry name" value="RAMPs"/>
    <property type="match status" value="2"/>
</dbReference>
<dbReference type="InterPro" id="IPR052216">
    <property type="entry name" value="CRISPR_Csm3_endoribonuclease"/>
</dbReference>
<feature type="domain" description="CRISPR type III-associated protein" evidence="3">
    <location>
        <begin position="277"/>
        <end position="473"/>
    </location>
</feature>
<comment type="caution">
    <text evidence="4">The sequence shown here is derived from an EMBL/GenBank/DDBJ whole genome shotgun (WGS) entry which is preliminary data.</text>
</comment>